<accession>A0A426ZR40</accession>
<gene>
    <name evidence="6" type="ORF">B296_00040239</name>
</gene>
<feature type="domain" description="Kinesin motor" evidence="5">
    <location>
        <begin position="36"/>
        <end position="115"/>
    </location>
</feature>
<comment type="caution">
    <text evidence="6">The sequence shown here is derived from an EMBL/GenBank/DDBJ whole genome shotgun (WGS) entry which is preliminary data.</text>
</comment>
<evidence type="ECO:0000313" key="6">
    <source>
        <dbReference type="EMBL" id="RRT66381.1"/>
    </source>
</evidence>
<dbReference type="Pfam" id="PF00225">
    <property type="entry name" value="Kinesin"/>
    <property type="match status" value="1"/>
</dbReference>
<comment type="caution">
    <text evidence="3">Lacks conserved residue(s) required for the propagation of feature annotation.</text>
</comment>
<dbReference type="SUPFAM" id="SSF52540">
    <property type="entry name" value="P-loop containing nucleoside triphosphate hydrolases"/>
    <property type="match status" value="1"/>
</dbReference>
<protein>
    <recommendedName>
        <fullName evidence="5">Kinesin motor domain-containing protein</fullName>
    </recommendedName>
</protein>
<dbReference type="GO" id="GO:0003777">
    <property type="term" value="F:microtubule motor activity"/>
    <property type="evidence" value="ECO:0007669"/>
    <property type="project" value="InterPro"/>
</dbReference>
<organism evidence="6 7">
    <name type="scientific">Ensete ventricosum</name>
    <name type="common">Abyssinian banana</name>
    <name type="synonym">Musa ensete</name>
    <dbReference type="NCBI Taxonomy" id="4639"/>
    <lineage>
        <taxon>Eukaryota</taxon>
        <taxon>Viridiplantae</taxon>
        <taxon>Streptophyta</taxon>
        <taxon>Embryophyta</taxon>
        <taxon>Tracheophyta</taxon>
        <taxon>Spermatophyta</taxon>
        <taxon>Magnoliopsida</taxon>
        <taxon>Liliopsida</taxon>
        <taxon>Zingiberales</taxon>
        <taxon>Musaceae</taxon>
        <taxon>Ensete</taxon>
    </lineage>
</organism>
<keyword evidence="4" id="KW-0472">Membrane</keyword>
<dbReference type="InterPro" id="IPR001752">
    <property type="entry name" value="Kinesin_motor_dom"/>
</dbReference>
<dbReference type="Proteomes" id="UP000287651">
    <property type="component" value="Unassembled WGS sequence"/>
</dbReference>
<evidence type="ECO:0000256" key="2">
    <source>
        <dbReference type="ARBA" id="ARBA00023175"/>
    </source>
</evidence>
<reference evidence="6 7" key="1">
    <citation type="journal article" date="2014" name="Agronomy (Basel)">
        <title>A Draft Genome Sequence for Ensete ventricosum, the Drought-Tolerant Tree Against Hunger.</title>
        <authorList>
            <person name="Harrison J."/>
            <person name="Moore K.A."/>
            <person name="Paszkiewicz K."/>
            <person name="Jones T."/>
            <person name="Grant M."/>
            <person name="Ambacheew D."/>
            <person name="Muzemil S."/>
            <person name="Studholme D.J."/>
        </authorList>
    </citation>
    <scope>NUCLEOTIDE SEQUENCE [LARGE SCALE GENOMIC DNA]</scope>
</reference>
<dbReference type="InterPro" id="IPR027640">
    <property type="entry name" value="Kinesin-like_fam"/>
</dbReference>
<keyword evidence="4" id="KW-0812">Transmembrane</keyword>
<evidence type="ECO:0000259" key="5">
    <source>
        <dbReference type="PROSITE" id="PS50067"/>
    </source>
</evidence>
<dbReference type="EMBL" id="AMZH03005444">
    <property type="protein sequence ID" value="RRT66381.1"/>
    <property type="molecule type" value="Genomic_DNA"/>
</dbReference>
<evidence type="ECO:0000313" key="7">
    <source>
        <dbReference type="Proteomes" id="UP000287651"/>
    </source>
</evidence>
<dbReference type="GO" id="GO:0005524">
    <property type="term" value="F:ATP binding"/>
    <property type="evidence" value="ECO:0007669"/>
    <property type="project" value="InterPro"/>
</dbReference>
<name>A0A426ZR40_ENSVE</name>
<dbReference type="PROSITE" id="PS50067">
    <property type="entry name" value="KINESIN_MOTOR_2"/>
    <property type="match status" value="1"/>
</dbReference>
<feature type="non-terminal residue" evidence="6">
    <location>
        <position position="1"/>
    </location>
</feature>
<dbReference type="PANTHER" id="PTHR47968:SF23">
    <property type="entry name" value="KINESIN-LIKE PROTEIN KIN-7A"/>
    <property type="match status" value="1"/>
</dbReference>
<dbReference type="AlphaFoldDB" id="A0A426ZR40"/>
<evidence type="ECO:0000256" key="3">
    <source>
        <dbReference type="PROSITE-ProRule" id="PRU00283"/>
    </source>
</evidence>
<dbReference type="InterPro" id="IPR027417">
    <property type="entry name" value="P-loop_NTPase"/>
</dbReference>
<dbReference type="GO" id="GO:0007018">
    <property type="term" value="P:microtubule-based movement"/>
    <property type="evidence" value="ECO:0007669"/>
    <property type="project" value="InterPro"/>
</dbReference>
<proteinExistence type="inferred from homology"/>
<dbReference type="PANTHER" id="PTHR47968">
    <property type="entry name" value="CENTROMERE PROTEIN E"/>
    <property type="match status" value="1"/>
</dbReference>
<dbReference type="InterPro" id="IPR036961">
    <property type="entry name" value="Kinesin_motor_dom_sf"/>
</dbReference>
<dbReference type="GO" id="GO:0005874">
    <property type="term" value="C:microtubule"/>
    <property type="evidence" value="ECO:0007669"/>
    <property type="project" value="UniProtKB-KW"/>
</dbReference>
<feature type="transmembrane region" description="Helical" evidence="4">
    <location>
        <begin position="143"/>
        <end position="165"/>
    </location>
</feature>
<keyword evidence="4" id="KW-1133">Transmembrane helix</keyword>
<dbReference type="Gene3D" id="3.40.850.10">
    <property type="entry name" value="Kinesin motor domain"/>
    <property type="match status" value="1"/>
</dbReference>
<sequence length="216" mass="24501">WLSTKMTAARPPTTPASKIERIPIYTPGRSRIKEEKIFVTVRVRPLSKKELSLKDQEAWACVDDNKIVFKMSAQDRSNSSSSYTFDKVFGPACLTERVYEGGAKDVALSALTGINEKFWQAEMTSLIEDKQCHVSCLNCDAKIIFTAYMYFACLSFATILINQVVSDKQLVKQLQKEVARLEAELRTPEPRAGSEVLLMEKELKIKQVLLLLRKFI</sequence>
<keyword evidence="2" id="KW-0505">Motor protein</keyword>
<evidence type="ECO:0000256" key="1">
    <source>
        <dbReference type="ARBA" id="ARBA00022701"/>
    </source>
</evidence>
<dbReference type="GO" id="GO:0008017">
    <property type="term" value="F:microtubule binding"/>
    <property type="evidence" value="ECO:0007669"/>
    <property type="project" value="InterPro"/>
</dbReference>
<comment type="similarity">
    <text evidence="3">Belongs to the TRAFAC class myosin-kinesin ATPase superfamily. Kinesin family.</text>
</comment>
<keyword evidence="1" id="KW-0493">Microtubule</keyword>
<evidence type="ECO:0000256" key="4">
    <source>
        <dbReference type="SAM" id="Phobius"/>
    </source>
</evidence>